<dbReference type="EMBL" id="BMJW01000002">
    <property type="protein sequence ID" value="GGG99521.1"/>
    <property type="molecule type" value="Genomic_DNA"/>
</dbReference>
<keyword evidence="2" id="KW-0808">Transferase</keyword>
<dbReference type="CDD" id="cd03801">
    <property type="entry name" value="GT4_PimA-like"/>
    <property type="match status" value="1"/>
</dbReference>
<dbReference type="PANTHER" id="PTHR12526:SF629">
    <property type="entry name" value="TEICHURONIC ACID BIOSYNTHESIS GLYCOSYLTRANSFERASE TUAH-RELATED"/>
    <property type="match status" value="1"/>
</dbReference>
<evidence type="ECO:0000256" key="2">
    <source>
        <dbReference type="ARBA" id="ARBA00022679"/>
    </source>
</evidence>
<accession>A0A917MDP6</accession>
<feature type="domain" description="Glycosyl transferase family 1" evidence="3">
    <location>
        <begin position="181"/>
        <end position="351"/>
    </location>
</feature>
<dbReference type="GO" id="GO:0016757">
    <property type="term" value="F:glycosyltransferase activity"/>
    <property type="evidence" value="ECO:0007669"/>
    <property type="project" value="UniProtKB-KW"/>
</dbReference>
<dbReference type="Pfam" id="PF00534">
    <property type="entry name" value="Glycos_transf_1"/>
    <property type="match status" value="1"/>
</dbReference>
<keyword evidence="6" id="KW-1185">Reference proteome</keyword>
<comment type="caution">
    <text evidence="5">The sequence shown here is derived from an EMBL/GenBank/DDBJ whole genome shotgun (WGS) entry which is preliminary data.</text>
</comment>
<dbReference type="InterPro" id="IPR028098">
    <property type="entry name" value="Glyco_trans_4-like_N"/>
</dbReference>
<dbReference type="RefSeq" id="WP_188598924.1">
    <property type="nucleotide sequence ID" value="NZ_BMJW01000002.1"/>
</dbReference>
<feature type="domain" description="Glycosyltransferase subfamily 4-like N-terminal" evidence="4">
    <location>
        <begin position="18"/>
        <end position="180"/>
    </location>
</feature>
<name>A0A917MDP6_9FLAO</name>
<reference evidence="5" key="1">
    <citation type="journal article" date="2014" name="Int. J. Syst. Evol. Microbiol.">
        <title>Complete genome sequence of Corynebacterium casei LMG S-19264T (=DSM 44701T), isolated from a smear-ripened cheese.</title>
        <authorList>
            <consortium name="US DOE Joint Genome Institute (JGI-PGF)"/>
            <person name="Walter F."/>
            <person name="Albersmeier A."/>
            <person name="Kalinowski J."/>
            <person name="Ruckert C."/>
        </authorList>
    </citation>
    <scope>NUCLEOTIDE SEQUENCE</scope>
    <source>
        <strain evidence="5">CGMCC 1.15763</strain>
    </source>
</reference>
<proteinExistence type="predicted"/>
<keyword evidence="1" id="KW-0328">Glycosyltransferase</keyword>
<organism evidence="5 6">
    <name type="scientific">Polaribacter pacificus</name>
    <dbReference type="NCBI Taxonomy" id="1775173"/>
    <lineage>
        <taxon>Bacteria</taxon>
        <taxon>Pseudomonadati</taxon>
        <taxon>Bacteroidota</taxon>
        <taxon>Flavobacteriia</taxon>
        <taxon>Flavobacteriales</taxon>
        <taxon>Flavobacteriaceae</taxon>
    </lineage>
</organism>
<sequence>MHICFLTHEFPTKNLNGGGIGSFVKFLGEKLVENDIVVSVIGFYNVPSEQLESVDGISVYRLPRSRWKFARFYDNTKRLLKKIDEINEINTIDIVEGSELNFAFFSKKTPYKKIIRLHGGHHFFAKELGKKPALWRGYQEKASFSRADGFIAVSNYVGTQTKKYLNLNFKFTTIYNSVDFTKFKRNTSTKLKKNTLLFVGTICEKKGVRQLVQAIPMIKKQFPDVVLNIIGRDWKFLDGSSYIEYLKSFVLQEDKESIHIIGPKPHSEIPLYIAEADVCVYPSHMEAMPIAWIEALVMGKKVVASRIGPALELIKDKETALLVDPYSSEDIANKIIEVLSNAKEAQIRADNSSKDMLLRFNPEEIVFQNINFYKSML</sequence>
<dbReference type="Pfam" id="PF13439">
    <property type="entry name" value="Glyco_transf_4"/>
    <property type="match status" value="1"/>
</dbReference>
<evidence type="ECO:0000313" key="6">
    <source>
        <dbReference type="Proteomes" id="UP000633278"/>
    </source>
</evidence>
<reference evidence="5" key="2">
    <citation type="submission" date="2020-09" db="EMBL/GenBank/DDBJ databases">
        <authorList>
            <person name="Sun Q."/>
            <person name="Zhou Y."/>
        </authorList>
    </citation>
    <scope>NUCLEOTIDE SEQUENCE</scope>
    <source>
        <strain evidence="5">CGMCC 1.15763</strain>
    </source>
</reference>
<dbReference type="InterPro" id="IPR001296">
    <property type="entry name" value="Glyco_trans_1"/>
</dbReference>
<evidence type="ECO:0000259" key="3">
    <source>
        <dbReference type="Pfam" id="PF00534"/>
    </source>
</evidence>
<dbReference type="SUPFAM" id="SSF53756">
    <property type="entry name" value="UDP-Glycosyltransferase/glycogen phosphorylase"/>
    <property type="match status" value="1"/>
</dbReference>
<dbReference type="Proteomes" id="UP000633278">
    <property type="component" value="Unassembled WGS sequence"/>
</dbReference>
<gene>
    <name evidence="5" type="ORF">GCM10011416_17300</name>
</gene>
<evidence type="ECO:0000256" key="1">
    <source>
        <dbReference type="ARBA" id="ARBA00022676"/>
    </source>
</evidence>
<protein>
    <submittedName>
        <fullName evidence="5">Uncharacterized protein</fullName>
    </submittedName>
</protein>
<dbReference type="AlphaFoldDB" id="A0A917MDP6"/>
<dbReference type="Gene3D" id="3.40.50.2000">
    <property type="entry name" value="Glycogen Phosphorylase B"/>
    <property type="match status" value="2"/>
</dbReference>
<evidence type="ECO:0000313" key="5">
    <source>
        <dbReference type="EMBL" id="GGG99521.1"/>
    </source>
</evidence>
<evidence type="ECO:0000259" key="4">
    <source>
        <dbReference type="Pfam" id="PF13439"/>
    </source>
</evidence>
<dbReference type="PANTHER" id="PTHR12526">
    <property type="entry name" value="GLYCOSYLTRANSFERASE"/>
    <property type="match status" value="1"/>
</dbReference>